<accession>A0A2V5HBJ1</accession>
<dbReference type="AlphaFoldDB" id="A0A2V5HBJ1"/>
<organism evidence="1 2">
    <name type="scientific">Aspergillus violaceofuscus (strain CBS 115571)</name>
    <dbReference type="NCBI Taxonomy" id="1450538"/>
    <lineage>
        <taxon>Eukaryota</taxon>
        <taxon>Fungi</taxon>
        <taxon>Dikarya</taxon>
        <taxon>Ascomycota</taxon>
        <taxon>Pezizomycotina</taxon>
        <taxon>Eurotiomycetes</taxon>
        <taxon>Eurotiomycetidae</taxon>
        <taxon>Eurotiales</taxon>
        <taxon>Aspergillaceae</taxon>
        <taxon>Aspergillus</taxon>
    </lineage>
</organism>
<sequence length="98" mass="11305">MSYGTLAIGVVSVSVSVSKNPCGKFTGKTWMQWKLKEKRREEIQRKSRQIRSLKVLTWEYSRSNERPKGKPEHRVLAGKLKTMVFRMHGGGLRAKETK</sequence>
<dbReference type="Proteomes" id="UP000249829">
    <property type="component" value="Unassembled WGS sequence"/>
</dbReference>
<protein>
    <submittedName>
        <fullName evidence="1">Uncharacterized protein</fullName>
    </submittedName>
</protein>
<reference evidence="1 2" key="1">
    <citation type="submission" date="2018-02" db="EMBL/GenBank/DDBJ databases">
        <title>The genomes of Aspergillus section Nigri reveals drivers in fungal speciation.</title>
        <authorList>
            <consortium name="DOE Joint Genome Institute"/>
            <person name="Vesth T.C."/>
            <person name="Nybo J."/>
            <person name="Theobald S."/>
            <person name="Brandl J."/>
            <person name="Frisvad J.C."/>
            <person name="Nielsen K.F."/>
            <person name="Lyhne E.K."/>
            <person name="Kogle M.E."/>
            <person name="Kuo A."/>
            <person name="Riley R."/>
            <person name="Clum A."/>
            <person name="Nolan M."/>
            <person name="Lipzen A."/>
            <person name="Salamov A."/>
            <person name="Henrissat B."/>
            <person name="Wiebenga A."/>
            <person name="De vries R.P."/>
            <person name="Grigoriev I.V."/>
            <person name="Mortensen U.H."/>
            <person name="Andersen M.R."/>
            <person name="Baker S.E."/>
        </authorList>
    </citation>
    <scope>NUCLEOTIDE SEQUENCE [LARGE SCALE GENOMIC DNA]</scope>
    <source>
        <strain evidence="1 2">CBS 115571</strain>
    </source>
</reference>
<evidence type="ECO:0000313" key="2">
    <source>
        <dbReference type="Proteomes" id="UP000249829"/>
    </source>
</evidence>
<name>A0A2V5HBJ1_ASPV1</name>
<evidence type="ECO:0000313" key="1">
    <source>
        <dbReference type="EMBL" id="PYI21759.1"/>
    </source>
</evidence>
<keyword evidence="2" id="KW-1185">Reference proteome</keyword>
<proteinExistence type="predicted"/>
<gene>
    <name evidence="1" type="ORF">BO99DRAFT_62552</name>
</gene>
<dbReference type="EMBL" id="KZ825115">
    <property type="protein sequence ID" value="PYI21759.1"/>
    <property type="molecule type" value="Genomic_DNA"/>
</dbReference>